<dbReference type="AlphaFoldDB" id="A0A2V4NKX1"/>
<comment type="caution">
    <text evidence="3">The sequence shown here is derived from an EMBL/GenBank/DDBJ whole genome shotgun (WGS) entry which is preliminary data.</text>
</comment>
<accession>A0A2V4NKX1</accession>
<reference evidence="3 4" key="1">
    <citation type="submission" date="2018-03" db="EMBL/GenBank/DDBJ databases">
        <title>Bioinformatic expansion and discovery of thiopeptide antibiotics.</title>
        <authorList>
            <person name="Schwalen C.J."/>
            <person name="Hudson G.A."/>
            <person name="Mitchell D.A."/>
        </authorList>
    </citation>
    <scope>NUCLEOTIDE SEQUENCE [LARGE SCALE GENOMIC DNA]</scope>
    <source>
        <strain evidence="3 4">ATCC 21389</strain>
    </source>
</reference>
<organism evidence="3 4">
    <name type="scientific">Streptomyces tateyamensis</name>
    <dbReference type="NCBI Taxonomy" id="565073"/>
    <lineage>
        <taxon>Bacteria</taxon>
        <taxon>Bacillati</taxon>
        <taxon>Actinomycetota</taxon>
        <taxon>Actinomycetes</taxon>
        <taxon>Kitasatosporales</taxon>
        <taxon>Streptomycetaceae</taxon>
        <taxon>Streptomyces</taxon>
    </lineage>
</organism>
<dbReference type="Pfam" id="PF13581">
    <property type="entry name" value="HATPase_c_2"/>
    <property type="match status" value="1"/>
</dbReference>
<feature type="domain" description="Histidine kinase/HSP90-like ATPase" evidence="2">
    <location>
        <begin position="43"/>
        <end position="154"/>
    </location>
</feature>
<keyword evidence="4" id="KW-1185">Reference proteome</keyword>
<sequence length="187" mass="20458">MDGPSGRDHPAPRRRHTLQLAGWWPPMSDTASFPVPYEWAGEPDAAAVPTARRLIIELVRFWKVPMSDDALRDVELCASELLANAVEHTKARCHVTVRWTGQRLRVEVADTSLHLPDPDTAQDTTTGGRGLLLVAGLAHAWGWEPAGAGKVVWFECAADQMVTGDRRLTVLVGAAHAKVTERLSRSA</sequence>
<dbReference type="InterPro" id="IPR050267">
    <property type="entry name" value="Anti-sigma-factor_SerPK"/>
</dbReference>
<evidence type="ECO:0000313" key="3">
    <source>
        <dbReference type="EMBL" id="PYC85401.1"/>
    </source>
</evidence>
<keyword evidence="1" id="KW-0418">Kinase</keyword>
<dbReference type="InterPro" id="IPR003594">
    <property type="entry name" value="HATPase_dom"/>
</dbReference>
<dbReference type="InterPro" id="IPR036890">
    <property type="entry name" value="HATPase_C_sf"/>
</dbReference>
<dbReference type="GO" id="GO:0004674">
    <property type="term" value="F:protein serine/threonine kinase activity"/>
    <property type="evidence" value="ECO:0007669"/>
    <property type="project" value="UniProtKB-KW"/>
</dbReference>
<dbReference type="Gene3D" id="3.30.565.10">
    <property type="entry name" value="Histidine kinase-like ATPase, C-terminal domain"/>
    <property type="match status" value="1"/>
</dbReference>
<evidence type="ECO:0000256" key="1">
    <source>
        <dbReference type="ARBA" id="ARBA00022527"/>
    </source>
</evidence>
<evidence type="ECO:0000259" key="2">
    <source>
        <dbReference type="Pfam" id="PF13581"/>
    </source>
</evidence>
<dbReference type="PANTHER" id="PTHR35526:SF3">
    <property type="entry name" value="ANTI-SIGMA-F FACTOR RSBW"/>
    <property type="match status" value="1"/>
</dbReference>
<proteinExistence type="predicted"/>
<dbReference type="EMBL" id="PYBW01000022">
    <property type="protein sequence ID" value="PYC85401.1"/>
    <property type="molecule type" value="Genomic_DNA"/>
</dbReference>
<name>A0A2V4NKX1_9ACTN</name>
<dbReference type="OrthoDB" id="3527613at2"/>
<keyword evidence="1" id="KW-0808">Transferase</keyword>
<gene>
    <name evidence="3" type="ORF">C7C46_06570</name>
</gene>
<keyword evidence="1" id="KW-0723">Serine/threonine-protein kinase</keyword>
<protein>
    <recommendedName>
        <fullName evidence="2">Histidine kinase/HSP90-like ATPase domain-containing protein</fullName>
    </recommendedName>
</protein>
<dbReference type="Proteomes" id="UP000248039">
    <property type="component" value="Unassembled WGS sequence"/>
</dbReference>
<evidence type="ECO:0000313" key="4">
    <source>
        <dbReference type="Proteomes" id="UP000248039"/>
    </source>
</evidence>
<dbReference type="PANTHER" id="PTHR35526">
    <property type="entry name" value="ANTI-SIGMA-F FACTOR RSBW-RELATED"/>
    <property type="match status" value="1"/>
</dbReference>
<dbReference type="CDD" id="cd16936">
    <property type="entry name" value="HATPase_RsbW-like"/>
    <property type="match status" value="1"/>
</dbReference>
<dbReference type="SUPFAM" id="SSF55874">
    <property type="entry name" value="ATPase domain of HSP90 chaperone/DNA topoisomerase II/histidine kinase"/>
    <property type="match status" value="1"/>
</dbReference>